<dbReference type="OrthoDB" id="3427770at2"/>
<keyword evidence="3" id="KW-1185">Reference proteome</keyword>
<reference evidence="2 3" key="1">
    <citation type="submission" date="2016-10" db="EMBL/GenBank/DDBJ databases">
        <authorList>
            <person name="de Groot N.N."/>
        </authorList>
    </citation>
    <scope>NUCLEOTIDE SEQUENCE [LARGE SCALE GENOMIC DNA]</scope>
    <source>
        <strain evidence="2 3">CGMCC 1.11147</strain>
    </source>
</reference>
<evidence type="ECO:0000259" key="1">
    <source>
        <dbReference type="Pfam" id="PF01872"/>
    </source>
</evidence>
<dbReference type="InterPro" id="IPR024072">
    <property type="entry name" value="DHFR-like_dom_sf"/>
</dbReference>
<dbReference type="Gene3D" id="3.40.430.10">
    <property type="entry name" value="Dihydrofolate Reductase, subunit A"/>
    <property type="match status" value="1"/>
</dbReference>
<dbReference type="PANTHER" id="PTHR38011">
    <property type="entry name" value="DIHYDROFOLATE REDUCTASE FAMILY PROTEIN (AFU_ORTHOLOGUE AFUA_8G06820)"/>
    <property type="match status" value="1"/>
</dbReference>
<dbReference type="GO" id="GO:0008703">
    <property type="term" value="F:5-amino-6-(5-phosphoribosylamino)uracil reductase activity"/>
    <property type="evidence" value="ECO:0007669"/>
    <property type="project" value="InterPro"/>
</dbReference>
<dbReference type="SUPFAM" id="SSF53597">
    <property type="entry name" value="Dihydrofolate reductase-like"/>
    <property type="match status" value="1"/>
</dbReference>
<organism evidence="2 3">
    <name type="scientific">Nocardioides szechwanensis</name>
    <dbReference type="NCBI Taxonomy" id="1005944"/>
    <lineage>
        <taxon>Bacteria</taxon>
        <taxon>Bacillati</taxon>
        <taxon>Actinomycetota</taxon>
        <taxon>Actinomycetes</taxon>
        <taxon>Propionibacteriales</taxon>
        <taxon>Nocardioidaceae</taxon>
        <taxon>Nocardioides</taxon>
    </lineage>
</organism>
<evidence type="ECO:0000313" key="2">
    <source>
        <dbReference type="EMBL" id="SDN20758.1"/>
    </source>
</evidence>
<evidence type="ECO:0000313" key="3">
    <source>
        <dbReference type="Proteomes" id="UP000199004"/>
    </source>
</evidence>
<dbReference type="Proteomes" id="UP000199004">
    <property type="component" value="Unassembled WGS sequence"/>
</dbReference>
<protein>
    <submittedName>
        <fullName evidence="2">Dihydrofolate reductase</fullName>
    </submittedName>
</protein>
<proteinExistence type="predicted"/>
<name>A0A1G9ZHD9_9ACTN</name>
<dbReference type="EMBL" id="FNIC01000002">
    <property type="protein sequence ID" value="SDN20758.1"/>
    <property type="molecule type" value="Genomic_DNA"/>
</dbReference>
<feature type="domain" description="Bacterial bifunctional deaminase-reductase C-terminal" evidence="1">
    <location>
        <begin position="7"/>
        <end position="162"/>
    </location>
</feature>
<dbReference type="AlphaFoldDB" id="A0A1G9ZHD9"/>
<dbReference type="InterPro" id="IPR050765">
    <property type="entry name" value="Riboflavin_Biosynth_HTPR"/>
</dbReference>
<dbReference type="STRING" id="1005944.SAMN05192576_1736"/>
<dbReference type="PANTHER" id="PTHR38011:SF11">
    <property type="entry name" value="2,5-DIAMINO-6-RIBOSYLAMINO-4(3H)-PYRIMIDINONE 5'-PHOSPHATE REDUCTASE"/>
    <property type="match status" value="1"/>
</dbReference>
<dbReference type="RefSeq" id="WP_091024506.1">
    <property type="nucleotide sequence ID" value="NZ_BKAE01000007.1"/>
</dbReference>
<gene>
    <name evidence="2" type="ORF">SAMN05192576_1736</name>
</gene>
<dbReference type="GO" id="GO:0009231">
    <property type="term" value="P:riboflavin biosynthetic process"/>
    <property type="evidence" value="ECO:0007669"/>
    <property type="project" value="InterPro"/>
</dbReference>
<dbReference type="Pfam" id="PF01872">
    <property type="entry name" value="RibD_C"/>
    <property type="match status" value="1"/>
</dbReference>
<dbReference type="InterPro" id="IPR002734">
    <property type="entry name" value="RibDG_C"/>
</dbReference>
<accession>A0A1G9ZHD9</accession>
<sequence>MGRTTYYTATTLDGFIADEHDSLDWLFVQDQDEAGALNYDGFIKDIGAIAMGSTTYEWVAAHNARTGDAWAYDMPAWVFTHRELEPIGDGITFTSAPVVDVHAEMTAAAGDKGLWVVGGGDLAGQFADAGLLDEIVTYIAPVTLGKGRQIFPRRYDLRLVELAQNKAFACARYEVVGPRGGPTLGA</sequence>